<dbReference type="Proteomes" id="UP000629098">
    <property type="component" value="Unassembled WGS sequence"/>
</dbReference>
<comment type="caution">
    <text evidence="1">The sequence shown here is derived from an EMBL/GenBank/DDBJ whole genome shotgun (WGS) entry which is preliminary data.</text>
</comment>
<protein>
    <submittedName>
        <fullName evidence="1">Uncharacterized protein</fullName>
    </submittedName>
</protein>
<sequence length="51" mass="5988">MVISYHLTNNVSCKDFDKDDAIALLVCTLYRSKYKENLRSGDRHYIVTFET</sequence>
<dbReference type="EMBL" id="JACXAE010000008">
    <property type="protein sequence ID" value="MBD2770680.1"/>
    <property type="molecule type" value="Genomic_DNA"/>
</dbReference>
<name>A0A8J6XCW0_9CYAN</name>
<gene>
    <name evidence="1" type="ORF">ICL16_00700</name>
</gene>
<dbReference type="AlphaFoldDB" id="A0A8J6XCW0"/>
<proteinExistence type="predicted"/>
<dbReference type="RefSeq" id="WP_190824981.1">
    <property type="nucleotide sequence ID" value="NZ_CAWPPI010000008.1"/>
</dbReference>
<reference evidence="1" key="1">
    <citation type="submission" date="2020-09" db="EMBL/GenBank/DDBJ databases">
        <title>Iningainema tapete sp. nov. (Scytonemataceae, Cyanobacteria) from greenhouses in central Florida (USA) produces two types of nodularin with biosynthetic potential for microcystin-LR and anabaenopeptins.</title>
        <authorList>
            <person name="Berthold D.E."/>
            <person name="Lefler F.W."/>
            <person name="Huang I.-S."/>
            <person name="Abdulla H."/>
            <person name="Zimba P.V."/>
            <person name="Laughinghouse H.D. IV."/>
        </authorList>
    </citation>
    <scope>NUCLEOTIDE SEQUENCE</scope>
    <source>
        <strain evidence="1">BLCCT55</strain>
    </source>
</reference>
<accession>A0A8J6XCW0</accession>
<evidence type="ECO:0000313" key="1">
    <source>
        <dbReference type="EMBL" id="MBD2770680.1"/>
    </source>
</evidence>
<keyword evidence="2" id="KW-1185">Reference proteome</keyword>
<evidence type="ECO:0000313" key="2">
    <source>
        <dbReference type="Proteomes" id="UP000629098"/>
    </source>
</evidence>
<organism evidence="1 2">
    <name type="scientific">Iningainema tapete BLCC-T55</name>
    <dbReference type="NCBI Taxonomy" id="2748662"/>
    <lineage>
        <taxon>Bacteria</taxon>
        <taxon>Bacillati</taxon>
        <taxon>Cyanobacteriota</taxon>
        <taxon>Cyanophyceae</taxon>
        <taxon>Nostocales</taxon>
        <taxon>Scytonemataceae</taxon>
        <taxon>Iningainema tapete</taxon>
    </lineage>
</organism>